<dbReference type="InterPro" id="IPR016177">
    <property type="entry name" value="DNA-bd_dom_sf"/>
</dbReference>
<keyword evidence="6" id="KW-1185">Reference proteome</keyword>
<evidence type="ECO:0000256" key="1">
    <source>
        <dbReference type="ARBA" id="ARBA00004123"/>
    </source>
</evidence>
<dbReference type="EMBL" id="JAODUO010000168">
    <property type="protein sequence ID" value="KAK2187356.1"/>
    <property type="molecule type" value="Genomic_DNA"/>
</dbReference>
<dbReference type="Gene3D" id="3.30.890.10">
    <property type="entry name" value="Methyl-cpg-binding Protein 2, Chain A"/>
    <property type="match status" value="1"/>
</dbReference>
<name>A0AAD9UFF2_RIDPI</name>
<dbReference type="Proteomes" id="UP001209878">
    <property type="component" value="Unassembled WGS sequence"/>
</dbReference>
<evidence type="ECO:0000313" key="5">
    <source>
        <dbReference type="EMBL" id="KAK2187356.1"/>
    </source>
</evidence>
<dbReference type="AlphaFoldDB" id="A0AAD9UFF2"/>
<dbReference type="GO" id="GO:0005634">
    <property type="term" value="C:nucleus"/>
    <property type="evidence" value="ECO:0007669"/>
    <property type="project" value="UniProtKB-SubCell"/>
</dbReference>
<feature type="domain" description="MBD" evidence="4">
    <location>
        <begin position="98"/>
        <end position="170"/>
    </location>
</feature>
<reference evidence="5" key="1">
    <citation type="journal article" date="2023" name="Mol. Biol. Evol.">
        <title>Third-Generation Sequencing Reveals the Adaptive Role of the Epigenome in Three Deep-Sea Polychaetes.</title>
        <authorList>
            <person name="Perez M."/>
            <person name="Aroh O."/>
            <person name="Sun Y."/>
            <person name="Lan Y."/>
            <person name="Juniper S.K."/>
            <person name="Young C.R."/>
            <person name="Angers B."/>
            <person name="Qian P.Y."/>
        </authorList>
    </citation>
    <scope>NUCLEOTIDE SEQUENCE</scope>
    <source>
        <strain evidence="5">R07B-5</strain>
    </source>
</reference>
<evidence type="ECO:0000256" key="3">
    <source>
        <dbReference type="SAM" id="MobiDB-lite"/>
    </source>
</evidence>
<accession>A0AAD9UFF2</accession>
<comment type="subcellular location">
    <subcellularLocation>
        <location evidence="1">Nucleus</location>
    </subcellularLocation>
</comment>
<dbReference type="SMART" id="SM00391">
    <property type="entry name" value="MBD"/>
    <property type="match status" value="1"/>
</dbReference>
<dbReference type="GO" id="GO:0003677">
    <property type="term" value="F:DNA binding"/>
    <property type="evidence" value="ECO:0007669"/>
    <property type="project" value="InterPro"/>
</dbReference>
<proteinExistence type="predicted"/>
<comment type="caution">
    <text evidence="5">The sequence shown here is derived from an EMBL/GenBank/DDBJ whole genome shotgun (WGS) entry which is preliminary data.</text>
</comment>
<dbReference type="PROSITE" id="PS50982">
    <property type="entry name" value="MBD"/>
    <property type="match status" value="1"/>
</dbReference>
<dbReference type="Pfam" id="PF01429">
    <property type="entry name" value="MBD"/>
    <property type="match status" value="1"/>
</dbReference>
<protein>
    <recommendedName>
        <fullName evidence="4">MBD domain-containing protein</fullName>
    </recommendedName>
</protein>
<keyword evidence="2" id="KW-0175">Coiled coil</keyword>
<dbReference type="PANTHER" id="PTHR45915">
    <property type="entry name" value="TRANSCRIPTION INTERMEDIARY FACTOR"/>
    <property type="match status" value="1"/>
</dbReference>
<dbReference type="PANTHER" id="PTHR45915:SF2">
    <property type="entry name" value="TOUTATIS, ISOFORM E"/>
    <property type="match status" value="1"/>
</dbReference>
<evidence type="ECO:0000313" key="6">
    <source>
        <dbReference type="Proteomes" id="UP001209878"/>
    </source>
</evidence>
<gene>
    <name evidence="5" type="ORF">NP493_168g01012</name>
</gene>
<feature type="compositionally biased region" description="Acidic residues" evidence="3">
    <location>
        <begin position="38"/>
        <end position="66"/>
    </location>
</feature>
<feature type="compositionally biased region" description="Polar residues" evidence="3">
    <location>
        <begin position="72"/>
        <end position="84"/>
    </location>
</feature>
<organism evidence="5 6">
    <name type="scientific">Ridgeia piscesae</name>
    <name type="common">Tubeworm</name>
    <dbReference type="NCBI Taxonomy" id="27915"/>
    <lineage>
        <taxon>Eukaryota</taxon>
        <taxon>Metazoa</taxon>
        <taxon>Spiralia</taxon>
        <taxon>Lophotrochozoa</taxon>
        <taxon>Annelida</taxon>
        <taxon>Polychaeta</taxon>
        <taxon>Sedentaria</taxon>
        <taxon>Canalipalpata</taxon>
        <taxon>Sabellida</taxon>
        <taxon>Siboglinidae</taxon>
        <taxon>Ridgeia</taxon>
    </lineage>
</organism>
<dbReference type="InterPro" id="IPR001739">
    <property type="entry name" value="Methyl_CpG_DNA-bd"/>
</dbReference>
<dbReference type="GO" id="GO:0000785">
    <property type="term" value="C:chromatin"/>
    <property type="evidence" value="ECO:0007669"/>
    <property type="project" value="TreeGrafter"/>
</dbReference>
<evidence type="ECO:0000256" key="2">
    <source>
        <dbReference type="SAM" id="Coils"/>
    </source>
</evidence>
<feature type="coiled-coil region" evidence="2">
    <location>
        <begin position="200"/>
        <end position="227"/>
    </location>
</feature>
<dbReference type="SUPFAM" id="SSF54171">
    <property type="entry name" value="DNA-binding domain"/>
    <property type="match status" value="1"/>
</dbReference>
<feature type="region of interest" description="Disordered" evidence="3">
    <location>
        <begin position="28"/>
        <end position="94"/>
    </location>
</feature>
<evidence type="ECO:0000259" key="4">
    <source>
        <dbReference type="PROSITE" id="PS50982"/>
    </source>
</evidence>
<sequence length="376" mass="43350">MGQSTAMIAGSARTAGASKLQNAPLVAAVNQPLVDQSSDTDSDGDSEDDSSLEGESDSSTDTDDATEDHVTDTSSSKRANSQSPVPGESNRKRRRRIILDETEIKIPLEYGWRRETRIRSVGPRGIMGEVMYHAPCGKKLRSYQEVDRYLERNGISDLTRDNFTFSTKVCVGEFYEASVSSDTQGYTYHLLSDSDVQAHYAVIEARKNKMLERKQRMEKRLQQKRLAADMAMNMSQGRLQRRLQQQELARKVAEIKQWKKWERQRQKEAARRNKEVRLQEIRKQREQQRLLRQQEKVHRQQQIRLEREMRTQQIIEVRWPNTCCQLTRRGFPGLTPSCTKLRTCVKPCLANNNNNIFIWYSATSIIVRGASQHITI</sequence>